<comment type="caution">
    <text evidence="1">The sequence shown here is derived from an EMBL/GenBank/DDBJ whole genome shotgun (WGS) entry which is preliminary data.</text>
</comment>
<sequence>MLLLELKLKTLTFMQMNLLLRIAHPSDNSIKPVGERHYLDPMETLEDMFDWLAVLWQRGLCHDNPQGK</sequence>
<organism evidence="1 2">
    <name type="scientific">Cynara cardunculus var. scolymus</name>
    <name type="common">Globe artichoke</name>
    <name type="synonym">Cynara scolymus</name>
    <dbReference type="NCBI Taxonomy" id="59895"/>
    <lineage>
        <taxon>Eukaryota</taxon>
        <taxon>Viridiplantae</taxon>
        <taxon>Streptophyta</taxon>
        <taxon>Embryophyta</taxon>
        <taxon>Tracheophyta</taxon>
        <taxon>Spermatophyta</taxon>
        <taxon>Magnoliopsida</taxon>
        <taxon>eudicotyledons</taxon>
        <taxon>Gunneridae</taxon>
        <taxon>Pentapetalae</taxon>
        <taxon>asterids</taxon>
        <taxon>campanulids</taxon>
        <taxon>Asterales</taxon>
        <taxon>Asteraceae</taxon>
        <taxon>Carduoideae</taxon>
        <taxon>Cardueae</taxon>
        <taxon>Carduinae</taxon>
        <taxon>Cynara</taxon>
    </lineage>
</organism>
<accession>A0A103XFK0</accession>
<evidence type="ECO:0000313" key="2">
    <source>
        <dbReference type="Proteomes" id="UP000243975"/>
    </source>
</evidence>
<dbReference type="AlphaFoldDB" id="A0A103XFK0"/>
<dbReference type="STRING" id="59895.A0A103XFK0"/>
<evidence type="ECO:0000313" key="1">
    <source>
        <dbReference type="EMBL" id="KVH89763.1"/>
    </source>
</evidence>
<protein>
    <submittedName>
        <fullName evidence="1">Uncharacterized protein</fullName>
    </submittedName>
</protein>
<reference evidence="1 2" key="1">
    <citation type="journal article" date="2016" name="Sci. Rep.">
        <title>The genome sequence of the outbreeding globe artichoke constructed de novo incorporating a phase-aware low-pass sequencing strategy of F1 progeny.</title>
        <authorList>
            <person name="Scaglione D."/>
            <person name="Reyes-Chin-Wo S."/>
            <person name="Acquadro A."/>
            <person name="Froenicke L."/>
            <person name="Portis E."/>
            <person name="Beitel C."/>
            <person name="Tirone M."/>
            <person name="Mauro R."/>
            <person name="Lo Monaco A."/>
            <person name="Mauromicale G."/>
            <person name="Faccioli P."/>
            <person name="Cattivelli L."/>
            <person name="Rieseberg L."/>
            <person name="Michelmore R."/>
            <person name="Lanteri S."/>
        </authorList>
    </citation>
    <scope>NUCLEOTIDE SEQUENCE [LARGE SCALE GENOMIC DNA]</scope>
    <source>
        <strain evidence="1">2C</strain>
    </source>
</reference>
<dbReference type="EMBL" id="LEKV01005144">
    <property type="protein sequence ID" value="KVH89763.1"/>
    <property type="molecule type" value="Genomic_DNA"/>
</dbReference>
<keyword evidence="2" id="KW-1185">Reference proteome</keyword>
<dbReference type="Gramene" id="KVH89763">
    <property type="protein sequence ID" value="KVH89763"/>
    <property type="gene ID" value="Ccrd_008245"/>
</dbReference>
<dbReference type="Proteomes" id="UP000243975">
    <property type="component" value="Unassembled WGS sequence"/>
</dbReference>
<name>A0A103XFK0_CYNCS</name>
<gene>
    <name evidence="1" type="ORF">Ccrd_008245</name>
</gene>
<proteinExistence type="predicted"/>